<evidence type="ECO:0000256" key="3">
    <source>
        <dbReference type="ARBA" id="ARBA00022801"/>
    </source>
</evidence>
<dbReference type="SMART" id="SM00245">
    <property type="entry name" value="TSPc"/>
    <property type="match status" value="1"/>
</dbReference>
<evidence type="ECO:0000256" key="4">
    <source>
        <dbReference type="ARBA" id="ARBA00022825"/>
    </source>
</evidence>
<feature type="chain" id="PRO_5012978922" evidence="5">
    <location>
        <begin position="24"/>
        <end position="393"/>
    </location>
</feature>
<dbReference type="InterPro" id="IPR005151">
    <property type="entry name" value="Tail-specific_protease"/>
</dbReference>
<evidence type="ECO:0000313" key="7">
    <source>
        <dbReference type="EMBL" id="SKA94274.1"/>
    </source>
</evidence>
<dbReference type="Proteomes" id="UP000190042">
    <property type="component" value="Unassembled WGS sequence"/>
</dbReference>
<dbReference type="SUPFAM" id="SSF52096">
    <property type="entry name" value="ClpP/crotonase"/>
    <property type="match status" value="1"/>
</dbReference>
<dbReference type="GO" id="GO:0007165">
    <property type="term" value="P:signal transduction"/>
    <property type="evidence" value="ECO:0007669"/>
    <property type="project" value="TreeGrafter"/>
</dbReference>
<dbReference type="RefSeq" id="WP_078817057.1">
    <property type="nucleotide sequence ID" value="NZ_FUYJ01000002.1"/>
</dbReference>
<dbReference type="InterPro" id="IPR032812">
    <property type="entry name" value="SbsA_Ig"/>
</dbReference>
<evidence type="ECO:0000256" key="1">
    <source>
        <dbReference type="ARBA" id="ARBA00022670"/>
    </source>
</evidence>
<organism evidence="7 8">
    <name type="scientific">Sporosarcina newyorkensis</name>
    <dbReference type="NCBI Taxonomy" id="759851"/>
    <lineage>
        <taxon>Bacteria</taxon>
        <taxon>Bacillati</taxon>
        <taxon>Bacillota</taxon>
        <taxon>Bacilli</taxon>
        <taxon>Bacillales</taxon>
        <taxon>Caryophanaceae</taxon>
        <taxon>Sporosarcina</taxon>
    </lineage>
</organism>
<dbReference type="Gene3D" id="3.90.226.10">
    <property type="entry name" value="2-enoyl-CoA Hydratase, Chain A, domain 1"/>
    <property type="match status" value="1"/>
</dbReference>
<evidence type="ECO:0000256" key="2">
    <source>
        <dbReference type="ARBA" id="ARBA00022729"/>
    </source>
</evidence>
<evidence type="ECO:0000313" key="8">
    <source>
        <dbReference type="Proteomes" id="UP000190042"/>
    </source>
</evidence>
<proteinExistence type="predicted"/>
<dbReference type="InterPro" id="IPR029045">
    <property type="entry name" value="ClpP/crotonase-like_dom_sf"/>
</dbReference>
<sequence length="393" mass="43106">MKQTVIAAATIIAWLCLAPVSQAATLDEVKEIVELYYYGEKPNNIQKAKNVNEIINQLDEYSVYLTPAEYKDYLNQYASAGTTTQVAATSAPVTNKTNVQSHMMYGNVGYLKIKTFSSHLLEDVNTHWTRLKNQGAEKLILDLRFNGGGYVESAEQLLGFFPKAKEAYKLKTRMGTESAKAIPAKNQFPANTYVLVNRYSASASEIVAVSVKDQEAAVVVGENTKGKGSVQSLFELANGGALKLTTGHYTGPKGTPVQHKGVQPTINMTPGTELTGLHKRLITSDLASKNYKHAKGPTDVPQQKTFNVEFTQPMNFGPAKSYDKMELIKFGSVSIPTTKKQTNNKTMTIQPAKPMQLGAEYMLIVHPGTKSTSGRTVKQGTYTTFKVQTTKKK</sequence>
<protein>
    <submittedName>
        <fullName evidence="7">Carboxyl-terminal processing protease</fullName>
    </submittedName>
</protein>
<dbReference type="Pfam" id="PF03572">
    <property type="entry name" value="Peptidase_S41"/>
    <property type="match status" value="1"/>
</dbReference>
<dbReference type="InterPro" id="IPR004447">
    <property type="entry name" value="Peptidase_S41A"/>
</dbReference>
<gene>
    <name evidence="7" type="ORF">SAMN04244570_1399</name>
</gene>
<keyword evidence="8" id="KW-1185">Reference proteome</keyword>
<dbReference type="PANTHER" id="PTHR32060">
    <property type="entry name" value="TAIL-SPECIFIC PROTEASE"/>
    <property type="match status" value="1"/>
</dbReference>
<evidence type="ECO:0000256" key="5">
    <source>
        <dbReference type="SAM" id="SignalP"/>
    </source>
</evidence>
<evidence type="ECO:0000259" key="6">
    <source>
        <dbReference type="SMART" id="SM00245"/>
    </source>
</evidence>
<dbReference type="PANTHER" id="PTHR32060:SF22">
    <property type="entry name" value="CARBOXYL-TERMINAL-PROCESSING PEPTIDASE 3, CHLOROPLASTIC"/>
    <property type="match status" value="1"/>
</dbReference>
<keyword evidence="3" id="KW-0378">Hydrolase</keyword>
<feature type="signal peptide" evidence="5">
    <location>
        <begin position="1"/>
        <end position="23"/>
    </location>
</feature>
<dbReference type="Pfam" id="PF13205">
    <property type="entry name" value="Big_5"/>
    <property type="match status" value="1"/>
</dbReference>
<dbReference type="GO" id="GO:0030288">
    <property type="term" value="C:outer membrane-bounded periplasmic space"/>
    <property type="evidence" value="ECO:0007669"/>
    <property type="project" value="TreeGrafter"/>
</dbReference>
<accession>A0A1T4XXN0</accession>
<keyword evidence="4" id="KW-0720">Serine protease</keyword>
<dbReference type="GO" id="GO:0008236">
    <property type="term" value="F:serine-type peptidase activity"/>
    <property type="evidence" value="ECO:0007669"/>
    <property type="project" value="UniProtKB-KW"/>
</dbReference>
<keyword evidence="2 5" id="KW-0732">Signal</keyword>
<dbReference type="AlphaFoldDB" id="A0A1T4XXN0"/>
<feature type="domain" description="Tail specific protease" evidence="6">
    <location>
        <begin position="83"/>
        <end position="269"/>
    </location>
</feature>
<dbReference type="GO" id="GO:0006508">
    <property type="term" value="P:proteolysis"/>
    <property type="evidence" value="ECO:0007669"/>
    <property type="project" value="UniProtKB-KW"/>
</dbReference>
<reference evidence="8" key="1">
    <citation type="submission" date="2017-02" db="EMBL/GenBank/DDBJ databases">
        <authorList>
            <person name="Varghese N."/>
            <person name="Submissions S."/>
        </authorList>
    </citation>
    <scope>NUCLEOTIDE SEQUENCE [LARGE SCALE GENOMIC DNA]</scope>
    <source>
        <strain evidence="8">DSM 23966</strain>
    </source>
</reference>
<keyword evidence="1 7" id="KW-0645">Protease</keyword>
<name>A0A1T4XXN0_9BACL</name>
<dbReference type="EMBL" id="FUYJ01000002">
    <property type="protein sequence ID" value="SKA94274.1"/>
    <property type="molecule type" value="Genomic_DNA"/>
</dbReference>
<dbReference type="CDD" id="cd07560">
    <property type="entry name" value="Peptidase_S41_CPP"/>
    <property type="match status" value="1"/>
</dbReference>
<dbReference type="GO" id="GO:0004175">
    <property type="term" value="F:endopeptidase activity"/>
    <property type="evidence" value="ECO:0007669"/>
    <property type="project" value="TreeGrafter"/>
</dbReference>